<accession>A0A927LB03</accession>
<evidence type="ECO:0000256" key="1">
    <source>
        <dbReference type="SAM" id="Phobius"/>
    </source>
</evidence>
<feature type="transmembrane region" description="Helical" evidence="1">
    <location>
        <begin position="125"/>
        <end position="145"/>
    </location>
</feature>
<comment type="caution">
    <text evidence="2">The sequence shown here is derived from an EMBL/GenBank/DDBJ whole genome shotgun (WGS) entry which is preliminary data.</text>
</comment>
<keyword evidence="1" id="KW-1133">Transmembrane helix</keyword>
<protein>
    <submittedName>
        <fullName evidence="2">Uncharacterized protein</fullName>
    </submittedName>
</protein>
<organism evidence="2 3">
    <name type="scientific">Streptomyces caniscabiei</name>
    <dbReference type="NCBI Taxonomy" id="2746961"/>
    <lineage>
        <taxon>Bacteria</taxon>
        <taxon>Bacillati</taxon>
        <taxon>Actinomycetota</taxon>
        <taxon>Actinomycetes</taxon>
        <taxon>Kitasatosporales</taxon>
        <taxon>Streptomycetaceae</taxon>
        <taxon>Streptomyces</taxon>
    </lineage>
</organism>
<reference evidence="2" key="1">
    <citation type="submission" date="2020-09" db="EMBL/GenBank/DDBJ databases">
        <title>Streptomyces canutascabiei sp. nov., which causes potato common scab and is distributed across the world.</title>
        <authorList>
            <person name="Nguyen H.P."/>
            <person name="Weisberg A.J."/>
            <person name="Chang J.H."/>
            <person name="Clarke C.R."/>
        </authorList>
    </citation>
    <scope>NUCLEOTIDE SEQUENCE</scope>
    <source>
        <strain evidence="2">ID-01-6.2a</strain>
    </source>
</reference>
<feature type="transmembrane region" description="Helical" evidence="1">
    <location>
        <begin position="29"/>
        <end position="49"/>
    </location>
</feature>
<name>A0A927LB03_9ACTN</name>
<keyword evidence="1" id="KW-0472">Membrane</keyword>
<feature type="transmembrane region" description="Helical" evidence="1">
    <location>
        <begin position="92"/>
        <end position="113"/>
    </location>
</feature>
<dbReference type="RefSeq" id="WP_192335656.1">
    <property type="nucleotide sequence ID" value="NZ_JACYXT010000025.1"/>
</dbReference>
<dbReference type="Proteomes" id="UP000661025">
    <property type="component" value="Unassembled WGS sequence"/>
</dbReference>
<evidence type="ECO:0000313" key="3">
    <source>
        <dbReference type="Proteomes" id="UP000661025"/>
    </source>
</evidence>
<feature type="transmembrane region" description="Helical" evidence="1">
    <location>
        <begin position="61"/>
        <end position="86"/>
    </location>
</feature>
<dbReference type="EMBL" id="JACYXT010000025">
    <property type="protein sequence ID" value="MBD9729391.1"/>
    <property type="molecule type" value="Genomic_DNA"/>
</dbReference>
<keyword evidence="1" id="KW-0812">Transmembrane</keyword>
<gene>
    <name evidence="2" type="ORF">IHE70_40645</name>
</gene>
<sequence>MESEMREGFGSVVMMAAEATQKMGTPRPLHIALSLSMGVLVALVAGFLHRSDRPVPFSPRYSVPAAVMRAGIALLGTASLILAALMSPQQGISFLVLVLSAVVGAVYGLLAFYDSSTIQAALWRGATATAAAGALGQTFVALYIAG</sequence>
<proteinExistence type="predicted"/>
<dbReference type="AlphaFoldDB" id="A0A927LB03"/>
<evidence type="ECO:0000313" key="2">
    <source>
        <dbReference type="EMBL" id="MBD9729391.1"/>
    </source>
</evidence>